<protein>
    <submittedName>
        <fullName evidence="3">Uncharacterized protein</fullName>
    </submittedName>
</protein>
<dbReference type="Proteomes" id="UP000648257">
    <property type="component" value="Unassembled WGS sequence"/>
</dbReference>
<evidence type="ECO:0000256" key="1">
    <source>
        <dbReference type="SAM" id="Coils"/>
    </source>
</evidence>
<organism evidence="3 4">
    <name type="scientific">Undibacterium seohonense</name>
    <dbReference type="NCBI Taxonomy" id="1344950"/>
    <lineage>
        <taxon>Bacteria</taxon>
        <taxon>Pseudomonadati</taxon>
        <taxon>Pseudomonadota</taxon>
        <taxon>Betaproteobacteria</taxon>
        <taxon>Burkholderiales</taxon>
        <taxon>Oxalobacteraceae</taxon>
        <taxon>Undibacterium</taxon>
    </lineage>
</organism>
<feature type="transmembrane region" description="Helical" evidence="2">
    <location>
        <begin position="32"/>
        <end position="59"/>
    </location>
</feature>
<keyword evidence="2" id="KW-0812">Transmembrane</keyword>
<accession>A0ABR6X5T9</accession>
<keyword evidence="4" id="KW-1185">Reference proteome</keyword>
<evidence type="ECO:0000256" key="2">
    <source>
        <dbReference type="SAM" id="Phobius"/>
    </source>
</evidence>
<proteinExistence type="predicted"/>
<dbReference type="EMBL" id="JACOFW010000014">
    <property type="protein sequence ID" value="MBC3808200.1"/>
    <property type="molecule type" value="Genomic_DNA"/>
</dbReference>
<keyword evidence="2" id="KW-0472">Membrane</keyword>
<dbReference type="RefSeq" id="WP_186923279.1">
    <property type="nucleotide sequence ID" value="NZ_JACOFW010000014.1"/>
</dbReference>
<evidence type="ECO:0000313" key="4">
    <source>
        <dbReference type="Proteomes" id="UP000648257"/>
    </source>
</evidence>
<gene>
    <name evidence="3" type="ORF">H8K52_12680</name>
</gene>
<keyword evidence="2" id="KW-1133">Transmembrane helix</keyword>
<reference evidence="3 4" key="1">
    <citation type="submission" date="2020-08" db="EMBL/GenBank/DDBJ databases">
        <title>Novel species isolated from subtropical streams in China.</title>
        <authorList>
            <person name="Lu H."/>
        </authorList>
    </citation>
    <scope>NUCLEOTIDE SEQUENCE [LARGE SCALE GENOMIC DNA]</scope>
    <source>
        <strain evidence="3 4">KACC 16656</strain>
    </source>
</reference>
<sequence length="230" mass="26080">MAKNPVPPVKLNIGASKEGAKIRTQWQDDFAIIRQACITLGLSLGFAALLIGSTHYFYLKQKEKQEQAQSELVQAQGKYANATNEKDDIRDYQPRYLQLLERGFVGDEKRLDIVELMQSIQAKYRLLPMSYEISPQQVVALDPSMNNGELELRASKIVLQMNLLHEMDMFNLFNELNQKGQFIHQSCDIKTGTTLSAINLPRQLEAKCSLQWMTMGRRPNPELAPAAPVQ</sequence>
<evidence type="ECO:0000313" key="3">
    <source>
        <dbReference type="EMBL" id="MBC3808200.1"/>
    </source>
</evidence>
<feature type="coiled-coil region" evidence="1">
    <location>
        <begin position="58"/>
        <end position="85"/>
    </location>
</feature>
<keyword evidence="1" id="KW-0175">Coiled coil</keyword>
<name>A0ABR6X5T9_9BURK</name>
<comment type="caution">
    <text evidence="3">The sequence shown here is derived from an EMBL/GenBank/DDBJ whole genome shotgun (WGS) entry which is preliminary data.</text>
</comment>